<keyword evidence="3" id="KW-1185">Reference proteome</keyword>
<gene>
    <name evidence="2" type="ORF">PLEPLA_LOCUS6593</name>
</gene>
<evidence type="ECO:0000313" key="3">
    <source>
        <dbReference type="Proteomes" id="UP001153269"/>
    </source>
</evidence>
<feature type="region of interest" description="Disordered" evidence="1">
    <location>
        <begin position="64"/>
        <end position="90"/>
    </location>
</feature>
<comment type="caution">
    <text evidence="2">The sequence shown here is derived from an EMBL/GenBank/DDBJ whole genome shotgun (WGS) entry which is preliminary data.</text>
</comment>
<dbReference type="EMBL" id="CADEAL010000338">
    <property type="protein sequence ID" value="CAB1418767.1"/>
    <property type="molecule type" value="Genomic_DNA"/>
</dbReference>
<protein>
    <submittedName>
        <fullName evidence="2">Uncharacterized protein</fullName>
    </submittedName>
</protein>
<dbReference type="Proteomes" id="UP001153269">
    <property type="component" value="Unassembled WGS sequence"/>
</dbReference>
<name>A0A9N7TU14_PLEPL</name>
<reference evidence="2" key="1">
    <citation type="submission" date="2020-03" db="EMBL/GenBank/DDBJ databases">
        <authorList>
            <person name="Weist P."/>
        </authorList>
    </citation>
    <scope>NUCLEOTIDE SEQUENCE</scope>
</reference>
<dbReference type="AlphaFoldDB" id="A0A9N7TU14"/>
<organism evidence="2 3">
    <name type="scientific">Pleuronectes platessa</name>
    <name type="common">European plaice</name>
    <dbReference type="NCBI Taxonomy" id="8262"/>
    <lineage>
        <taxon>Eukaryota</taxon>
        <taxon>Metazoa</taxon>
        <taxon>Chordata</taxon>
        <taxon>Craniata</taxon>
        <taxon>Vertebrata</taxon>
        <taxon>Euteleostomi</taxon>
        <taxon>Actinopterygii</taxon>
        <taxon>Neopterygii</taxon>
        <taxon>Teleostei</taxon>
        <taxon>Neoteleostei</taxon>
        <taxon>Acanthomorphata</taxon>
        <taxon>Carangaria</taxon>
        <taxon>Pleuronectiformes</taxon>
        <taxon>Pleuronectoidei</taxon>
        <taxon>Pleuronectidae</taxon>
        <taxon>Pleuronectes</taxon>
    </lineage>
</organism>
<sequence length="294" mass="32246">MKNHEREKGGGGERRSVEAELLSDAAPLVVWRLIEAVEKLGVNSESLYRGPPASGGPVELRQALDSEMSEQQSSQGPGGPRAKGSWGPHVGNPPGGRCMFLSISAHPYSGGCGSWGPALSSGPQATAYLHYMLAPTWKLEETPTDTWRTCKLHWDSNWDRTTVPTCHSDLCLLGSAAEAQRSRSSSHTQKLAEFESLKFRPGTTRECSGSVLYFWEEGGGESQNLSQDSSLRRSGRRRDDGTTQHYLIELTCDWYTARWLPCLCEDRTSTASGTCVDDEDTVECEDVLSLTETI</sequence>
<accession>A0A9N7TU14</accession>
<proteinExistence type="predicted"/>
<evidence type="ECO:0000256" key="1">
    <source>
        <dbReference type="SAM" id="MobiDB-lite"/>
    </source>
</evidence>
<evidence type="ECO:0000313" key="2">
    <source>
        <dbReference type="EMBL" id="CAB1418767.1"/>
    </source>
</evidence>